<dbReference type="EMBL" id="LSKU01000001">
    <property type="protein sequence ID" value="KXG43183.1"/>
    <property type="molecule type" value="Genomic_DNA"/>
</dbReference>
<keyword evidence="2" id="KW-1185">Reference proteome</keyword>
<comment type="caution">
    <text evidence="1">The sequence shown here is derived from an EMBL/GenBank/DDBJ whole genome shotgun (WGS) entry which is preliminary data.</text>
</comment>
<dbReference type="RefSeq" id="WP_068723378.1">
    <property type="nucleotide sequence ID" value="NZ_LSKU01000001.1"/>
</dbReference>
<accession>A0A135L2V4</accession>
<organism evidence="1 2">
    <name type="scientific">Tepidibacillus decaturensis</name>
    <dbReference type="NCBI Taxonomy" id="1413211"/>
    <lineage>
        <taxon>Bacteria</taxon>
        <taxon>Bacillati</taxon>
        <taxon>Bacillota</taxon>
        <taxon>Bacilli</taxon>
        <taxon>Bacillales</taxon>
        <taxon>Bacillaceae</taxon>
        <taxon>Tepidibacillus</taxon>
    </lineage>
</organism>
<evidence type="ECO:0000313" key="1">
    <source>
        <dbReference type="EMBL" id="KXG43183.1"/>
    </source>
</evidence>
<name>A0A135L2V4_9BACI</name>
<sequence length="70" mass="8484">MDQFVKDKMLKKQWTEREIEKEIESEKENLKKTTEYPTYTHPVIQGIIWSEILNPPRAIRPYSPLHRTRS</sequence>
<dbReference type="OrthoDB" id="1798639at2"/>
<protein>
    <submittedName>
        <fullName evidence="1">Uncharacterized protein</fullName>
    </submittedName>
</protein>
<evidence type="ECO:0000313" key="2">
    <source>
        <dbReference type="Proteomes" id="UP000070352"/>
    </source>
</evidence>
<reference evidence="1 2" key="1">
    <citation type="submission" date="2016-02" db="EMBL/GenBank/DDBJ databases">
        <title>Draft Genome for Tepidibacillus decaturensis nov. sp. Strain Z9, an Anaerobic, Moderately Thermophilic and Heterotrophic Bacterium from Deep Subsurface of the Illinois Basin, USA.</title>
        <authorList>
            <person name="Dong Y."/>
            <person name="Chang J.Y."/>
            <person name="Sanford R."/>
            <person name="Fouke B.W."/>
        </authorList>
    </citation>
    <scope>NUCLEOTIDE SEQUENCE [LARGE SCALE GENOMIC DNA]</scope>
    <source>
        <strain evidence="1 2">Z9</strain>
    </source>
</reference>
<proteinExistence type="predicted"/>
<dbReference type="STRING" id="1413211.U473_03470"/>
<dbReference type="Proteomes" id="UP000070352">
    <property type="component" value="Unassembled WGS sequence"/>
</dbReference>
<gene>
    <name evidence="1" type="ORF">U473_03470</name>
</gene>
<dbReference type="AlphaFoldDB" id="A0A135L2V4"/>